<evidence type="ECO:0000313" key="3">
    <source>
        <dbReference type="Proteomes" id="UP000234254"/>
    </source>
</evidence>
<keyword evidence="3" id="KW-1185">Reference proteome</keyword>
<dbReference type="VEuPathDB" id="FungiDB:P168DRAFT_278829"/>
<dbReference type="RefSeq" id="XP_024697930.1">
    <property type="nucleotide sequence ID" value="XM_024835721.1"/>
</dbReference>
<organism evidence="2 3">
    <name type="scientific">Aspergillus campestris (strain IBT 28561)</name>
    <dbReference type="NCBI Taxonomy" id="1392248"/>
    <lineage>
        <taxon>Eukaryota</taxon>
        <taxon>Fungi</taxon>
        <taxon>Dikarya</taxon>
        <taxon>Ascomycota</taxon>
        <taxon>Pezizomycotina</taxon>
        <taxon>Eurotiomycetes</taxon>
        <taxon>Eurotiomycetidae</taxon>
        <taxon>Eurotiales</taxon>
        <taxon>Aspergillaceae</taxon>
        <taxon>Aspergillus</taxon>
        <taxon>Aspergillus subgen. Circumdati</taxon>
    </lineage>
</organism>
<dbReference type="OrthoDB" id="5371510at2759"/>
<dbReference type="Proteomes" id="UP000234254">
    <property type="component" value="Unassembled WGS sequence"/>
</dbReference>
<comment type="caution">
    <text evidence="2">The sequence shown here is derived from an EMBL/GenBank/DDBJ whole genome shotgun (WGS) entry which is preliminary data.</text>
</comment>
<proteinExistence type="predicted"/>
<dbReference type="GeneID" id="36543245"/>
<feature type="region of interest" description="Disordered" evidence="1">
    <location>
        <begin position="494"/>
        <end position="516"/>
    </location>
</feature>
<accession>A0A2I1DHI8</accession>
<reference evidence="2" key="1">
    <citation type="submission" date="2016-12" db="EMBL/GenBank/DDBJ databases">
        <title>The genomes of Aspergillus section Nigri reveals drivers in fungal speciation.</title>
        <authorList>
            <consortium name="DOE Joint Genome Institute"/>
            <person name="Vesth T.C."/>
            <person name="Nybo J."/>
            <person name="Theobald S."/>
            <person name="Brandl J."/>
            <person name="Frisvad J.C."/>
            <person name="Nielsen K.F."/>
            <person name="Lyhne E.K."/>
            <person name="Kogle M.E."/>
            <person name="Kuo A."/>
            <person name="Riley R."/>
            <person name="Clum A."/>
            <person name="Nolan M."/>
            <person name="Lipzen A."/>
            <person name="Salamov A."/>
            <person name="Henrissat B."/>
            <person name="Wiebenga A."/>
            <person name="De vries R.P."/>
            <person name="Grigoriev I.V."/>
            <person name="Mortensen U.H."/>
            <person name="Andersen M.R."/>
            <person name="Baker S.E."/>
        </authorList>
    </citation>
    <scope>NUCLEOTIDE SEQUENCE</scope>
    <source>
        <strain evidence="2">IBT 28561</strain>
    </source>
</reference>
<gene>
    <name evidence="2" type="ORF">P168DRAFT_278829</name>
</gene>
<dbReference type="AlphaFoldDB" id="A0A2I1DHI8"/>
<protein>
    <submittedName>
        <fullName evidence="2">Uncharacterized protein</fullName>
    </submittedName>
</protein>
<name>A0A2I1DHI8_ASPC2</name>
<sequence>MDPPKTASPVGNSYRPERLQLILVKGADTLVYIDSPPLTSSWSALPRTTESIPHRINSETLWETGSAYFAGLLHPRNQARTVKRRGLAGKLDSDIKYVLDLTPPSLDEDAIIFLTELSCPLGIRLWSRYQNRFSLPSFRVGGQDELEQGSESAHCPASKLALPVEYSASRHRMAIYWLLRSFYSWTPPLDTPCKLWTYFALAKLFNVVMVPRVRESIFNWINESNNTLLIERSPESTYRVACAMQDIDLLRDSFSVLVGEEALLLLANSDKTTKGKPSQCSFHGRFREELDDEELQRIEYASKSFMEHVINIFLYLAGTEMTWITNLPSVRNILNYNPKSENERVIVSNLIADLKTFVRKHIVNVLQNGGLTWFPQAGLVKATQGSGQLVNPTRGQGSPIDQEYPSEKALHAYGEMRPFERLASRTFWKDLLTRRTLVYNPPPPIIDDSDNITSIADIAPHLPAFQTQHDAVLTPIPWNQIGQATETFNALTRTTTTTTTTNPPPNTEDSPSPEPDTFSLWEFVAQARGTIQTYSTQLAEPPQTSIQCRITDTLTTLTDNEYKFLPLWAGGNDDGTGGVYADQDIPFLETGGFSTPGPAIHMGSSAVRLYGVKIDIHL</sequence>
<dbReference type="EMBL" id="MSFM01000001">
    <property type="protein sequence ID" value="PKY09336.1"/>
    <property type="molecule type" value="Genomic_DNA"/>
</dbReference>
<evidence type="ECO:0000256" key="1">
    <source>
        <dbReference type="SAM" id="MobiDB-lite"/>
    </source>
</evidence>
<evidence type="ECO:0000313" key="2">
    <source>
        <dbReference type="EMBL" id="PKY09336.1"/>
    </source>
</evidence>